<feature type="signal peptide" evidence="1">
    <location>
        <begin position="1"/>
        <end position="24"/>
    </location>
</feature>
<comment type="caution">
    <text evidence="2">The sequence shown here is derived from an EMBL/GenBank/DDBJ whole genome shotgun (WGS) entry which is preliminary data.</text>
</comment>
<dbReference type="PANTHER" id="PTHR37530:SF1">
    <property type="entry name" value="OUTER MEMBRANE PROTEIN SLP"/>
    <property type="match status" value="1"/>
</dbReference>
<dbReference type="Proteomes" id="UP000659047">
    <property type="component" value="Unassembled WGS sequence"/>
</dbReference>
<keyword evidence="2" id="KW-0449">Lipoprotein</keyword>
<dbReference type="EMBL" id="JAEPBH010000001">
    <property type="protein sequence ID" value="MBK4713843.1"/>
    <property type="molecule type" value="Genomic_DNA"/>
</dbReference>
<evidence type="ECO:0000313" key="2">
    <source>
        <dbReference type="EMBL" id="MBK4713843.1"/>
    </source>
</evidence>
<evidence type="ECO:0000256" key="1">
    <source>
        <dbReference type="SAM" id="SignalP"/>
    </source>
</evidence>
<dbReference type="InterPro" id="IPR004658">
    <property type="entry name" value="OMP_Slp"/>
</dbReference>
<dbReference type="Pfam" id="PF03843">
    <property type="entry name" value="Slp"/>
    <property type="match status" value="1"/>
</dbReference>
<keyword evidence="1" id="KW-0732">Signal</keyword>
<name>A0A8K0UZP9_9ENTR</name>
<protein>
    <submittedName>
        <fullName evidence="2">Slp family lipoprotein</fullName>
    </submittedName>
</protein>
<organism evidence="2 3">
    <name type="scientific">Tenebrionibacter intestinalis</name>
    <dbReference type="NCBI Taxonomy" id="2799638"/>
    <lineage>
        <taxon>Bacteria</taxon>
        <taxon>Pseudomonadati</taxon>
        <taxon>Pseudomonadota</taxon>
        <taxon>Gammaproteobacteria</taxon>
        <taxon>Enterobacterales</taxon>
        <taxon>Enterobacteriaceae</taxon>
        <taxon>Tenebrionibacter/Tenebrionicola group</taxon>
        <taxon>Tenebrionibacter</taxon>
    </lineage>
</organism>
<proteinExistence type="predicted"/>
<dbReference type="PANTHER" id="PTHR37530">
    <property type="entry name" value="OUTER MEMBRANE PROTEIN SLP"/>
    <property type="match status" value="1"/>
</dbReference>
<dbReference type="PIRSF" id="PIRSF004982">
    <property type="entry name" value="SlP"/>
    <property type="match status" value="1"/>
</dbReference>
<accession>A0A8K0UZP9</accession>
<dbReference type="PROSITE" id="PS51257">
    <property type="entry name" value="PROKAR_LIPOPROTEIN"/>
    <property type="match status" value="1"/>
</dbReference>
<dbReference type="RefSeq" id="WP_238711824.1">
    <property type="nucleotide sequence ID" value="NZ_JAEPBH010000001.1"/>
</dbReference>
<dbReference type="AlphaFoldDB" id="A0A8K0UZP9"/>
<reference evidence="2" key="1">
    <citation type="submission" date="2021-01" db="EMBL/GenBank/DDBJ databases">
        <title>Intestinitalea alba gen. nov., sp. nov., a novel genus of the family Enterobacteriaceae, isolated from the gut of the plastic-eating mealworm Tenebrio molitor L.</title>
        <authorList>
            <person name="Yang Y."/>
        </authorList>
    </citation>
    <scope>NUCLEOTIDE SEQUENCE</scope>
    <source>
        <strain evidence="2">BIT-L3</strain>
    </source>
</reference>
<dbReference type="GO" id="GO:0019867">
    <property type="term" value="C:outer membrane"/>
    <property type="evidence" value="ECO:0007669"/>
    <property type="project" value="InterPro"/>
</dbReference>
<dbReference type="NCBIfam" id="TIGR00752">
    <property type="entry name" value="slp"/>
    <property type="match status" value="1"/>
</dbReference>
<feature type="chain" id="PRO_5035433371" evidence="1">
    <location>
        <begin position="25"/>
        <end position="197"/>
    </location>
</feature>
<evidence type="ECO:0000313" key="3">
    <source>
        <dbReference type="Proteomes" id="UP000659047"/>
    </source>
</evidence>
<keyword evidence="3" id="KW-1185">Reference proteome</keyword>
<sequence length="197" mass="21697">MAVQIKKAGWLSAAVLTLMLSGCATVPDAIKGTSPTPQQDLVRVMNAPQLYVGQEARFGGKVVDIKNQQGKTRLVIAAMPLDDMAAPVLGSASRGRIYADLSGFLDPEDFRNQLVTVVGPIVGTEQGKIGQSPYTFMVMRIDGYKRWRIAQQVVMPPQPMYPWIWGPGPWRHHGYWGGPWGGWYNIGPARVQTFVTE</sequence>
<gene>
    <name evidence="2" type="ORF">JJB97_00550</name>
</gene>